<dbReference type="InterPro" id="IPR037185">
    <property type="entry name" value="EmrE-like"/>
</dbReference>
<evidence type="ECO:0000259" key="7">
    <source>
        <dbReference type="Pfam" id="PF00892"/>
    </source>
</evidence>
<organism evidence="8">
    <name type="scientific">uncultured delta proteobacterium</name>
    <dbReference type="NCBI Taxonomy" id="34034"/>
    <lineage>
        <taxon>Bacteria</taxon>
        <taxon>Deltaproteobacteria</taxon>
        <taxon>environmental samples</taxon>
    </lineage>
</organism>
<evidence type="ECO:0000256" key="2">
    <source>
        <dbReference type="ARBA" id="ARBA00022475"/>
    </source>
</evidence>
<name>A0A212KCM8_9DELT</name>
<feature type="transmembrane region" description="Helical" evidence="6">
    <location>
        <begin position="185"/>
        <end position="204"/>
    </location>
</feature>
<dbReference type="GO" id="GO:0005886">
    <property type="term" value="C:plasma membrane"/>
    <property type="evidence" value="ECO:0007669"/>
    <property type="project" value="UniProtKB-SubCell"/>
</dbReference>
<feature type="domain" description="EamA" evidence="7">
    <location>
        <begin position="155"/>
        <end position="287"/>
    </location>
</feature>
<gene>
    <name evidence="8" type="ORF">KL86DPRO_50196</name>
</gene>
<feature type="domain" description="EamA" evidence="7">
    <location>
        <begin position="9"/>
        <end position="140"/>
    </location>
</feature>
<dbReference type="InterPro" id="IPR000620">
    <property type="entry name" value="EamA_dom"/>
</dbReference>
<dbReference type="EMBL" id="FLUQ01000005">
    <property type="protein sequence ID" value="SBW09524.1"/>
    <property type="molecule type" value="Genomic_DNA"/>
</dbReference>
<feature type="transmembrane region" description="Helical" evidence="6">
    <location>
        <begin position="124"/>
        <end position="145"/>
    </location>
</feature>
<evidence type="ECO:0000256" key="6">
    <source>
        <dbReference type="SAM" id="Phobius"/>
    </source>
</evidence>
<evidence type="ECO:0000256" key="3">
    <source>
        <dbReference type="ARBA" id="ARBA00022692"/>
    </source>
</evidence>
<dbReference type="AlphaFoldDB" id="A0A212KCM8"/>
<dbReference type="PANTHER" id="PTHR32322">
    <property type="entry name" value="INNER MEMBRANE TRANSPORTER"/>
    <property type="match status" value="1"/>
</dbReference>
<keyword evidence="3 6" id="KW-0812">Transmembrane</keyword>
<dbReference type="PANTHER" id="PTHR32322:SF18">
    <property type="entry name" value="S-ADENOSYLMETHIONINE_S-ADENOSYLHOMOCYSTEINE TRANSPORTER"/>
    <property type="match status" value="1"/>
</dbReference>
<evidence type="ECO:0000256" key="1">
    <source>
        <dbReference type="ARBA" id="ARBA00004651"/>
    </source>
</evidence>
<sequence length="295" mass="31204">MRLTGRSVAVLLAAVVLAWGVNWTVTKIIVSMMPPIWATAVRAAIATVALLALQTAGRTLIIPKMRDLPAVCIVAIFHMVLFAVLMAIGLQYISVGRSVVLAYTTPLWVAPFSRLFLKEPMPPVKVLGILIGLAGLAVLLNPMALDWNDRHALIGSGILLCAALSWAVSIVCVRAITWHSTPFQLVPWQNLLAALIMTGVALAVEGPLHITPTWELSVAMAYNALVATAFGFWAITVVNTYYSATTTSLALLATPIVGAVSSLIMIGEAIDLPLVVAGAMILLGIAFGTMGKSGK</sequence>
<evidence type="ECO:0000256" key="5">
    <source>
        <dbReference type="ARBA" id="ARBA00023136"/>
    </source>
</evidence>
<feature type="transmembrane region" description="Helical" evidence="6">
    <location>
        <begin position="224"/>
        <end position="242"/>
    </location>
</feature>
<dbReference type="InterPro" id="IPR050638">
    <property type="entry name" value="AA-Vitamin_Transporters"/>
</dbReference>
<keyword evidence="4 6" id="KW-1133">Transmembrane helix</keyword>
<protein>
    <recommendedName>
        <fullName evidence="7">EamA domain-containing protein</fullName>
    </recommendedName>
</protein>
<reference evidence="8" key="1">
    <citation type="submission" date="2016-04" db="EMBL/GenBank/DDBJ databases">
        <authorList>
            <person name="Evans L.H."/>
            <person name="Alamgir A."/>
            <person name="Owens N."/>
            <person name="Weber N.D."/>
            <person name="Virtaneva K."/>
            <person name="Barbian K."/>
            <person name="Babar A."/>
            <person name="Rosenke K."/>
        </authorList>
    </citation>
    <scope>NUCLEOTIDE SEQUENCE</scope>
    <source>
        <strain evidence="8">86</strain>
    </source>
</reference>
<feature type="transmembrane region" description="Helical" evidence="6">
    <location>
        <begin position="249"/>
        <end position="266"/>
    </location>
</feature>
<keyword evidence="2" id="KW-1003">Cell membrane</keyword>
<feature type="transmembrane region" description="Helical" evidence="6">
    <location>
        <begin position="36"/>
        <end position="56"/>
    </location>
</feature>
<feature type="transmembrane region" description="Helical" evidence="6">
    <location>
        <begin position="272"/>
        <end position="290"/>
    </location>
</feature>
<dbReference type="SUPFAM" id="SSF103481">
    <property type="entry name" value="Multidrug resistance efflux transporter EmrE"/>
    <property type="match status" value="2"/>
</dbReference>
<feature type="transmembrane region" description="Helical" evidence="6">
    <location>
        <begin position="99"/>
        <end position="117"/>
    </location>
</feature>
<comment type="subcellular location">
    <subcellularLocation>
        <location evidence="1">Cell membrane</location>
        <topology evidence="1">Multi-pass membrane protein</topology>
    </subcellularLocation>
</comment>
<accession>A0A212KCM8</accession>
<proteinExistence type="predicted"/>
<evidence type="ECO:0000313" key="8">
    <source>
        <dbReference type="EMBL" id="SBW09524.1"/>
    </source>
</evidence>
<dbReference type="Pfam" id="PF00892">
    <property type="entry name" value="EamA"/>
    <property type="match status" value="2"/>
</dbReference>
<feature type="transmembrane region" description="Helical" evidence="6">
    <location>
        <begin position="151"/>
        <end position="173"/>
    </location>
</feature>
<keyword evidence="5 6" id="KW-0472">Membrane</keyword>
<feature type="transmembrane region" description="Helical" evidence="6">
    <location>
        <begin position="68"/>
        <end position="93"/>
    </location>
</feature>
<evidence type="ECO:0000256" key="4">
    <source>
        <dbReference type="ARBA" id="ARBA00022989"/>
    </source>
</evidence>